<dbReference type="PANTHER" id="PTHR15710">
    <property type="entry name" value="E3 UBIQUITIN-PROTEIN LIGASE PRAJA"/>
    <property type="match status" value="1"/>
</dbReference>
<evidence type="ECO:0000256" key="1">
    <source>
        <dbReference type="ARBA" id="ARBA00000900"/>
    </source>
</evidence>
<proteinExistence type="predicted"/>
<evidence type="ECO:0000256" key="5">
    <source>
        <dbReference type="ARBA" id="ARBA00022833"/>
    </source>
</evidence>
<keyword evidence="5" id="KW-0862">Zinc</keyword>
<dbReference type="SUPFAM" id="SSF57850">
    <property type="entry name" value="RING/U-box"/>
    <property type="match status" value="1"/>
</dbReference>
<evidence type="ECO:0000256" key="3">
    <source>
        <dbReference type="ARBA" id="ARBA00022723"/>
    </source>
</evidence>
<protein>
    <recommendedName>
        <fullName evidence="2">RING-type E3 ubiquitin transferase</fullName>
        <ecNumber evidence="2">2.3.2.27</ecNumber>
    </recommendedName>
</protein>
<name>A0AAW1XE27_RUBAR</name>
<dbReference type="EC" id="2.3.2.27" evidence="2"/>
<keyword evidence="4" id="KW-0863">Zinc-finger</keyword>
<dbReference type="PANTHER" id="PTHR15710:SF243">
    <property type="entry name" value="E3 UBIQUITIN-PROTEIN LIGASE PRAJA-2 ISOFORM X1"/>
    <property type="match status" value="1"/>
</dbReference>
<dbReference type="GO" id="GO:0005737">
    <property type="term" value="C:cytoplasm"/>
    <property type="evidence" value="ECO:0007669"/>
    <property type="project" value="TreeGrafter"/>
</dbReference>
<evidence type="ECO:0000313" key="7">
    <source>
        <dbReference type="Proteomes" id="UP001457282"/>
    </source>
</evidence>
<dbReference type="GO" id="GO:0061630">
    <property type="term" value="F:ubiquitin protein ligase activity"/>
    <property type="evidence" value="ECO:0007669"/>
    <property type="project" value="UniProtKB-EC"/>
</dbReference>
<evidence type="ECO:0000256" key="2">
    <source>
        <dbReference type="ARBA" id="ARBA00012483"/>
    </source>
</evidence>
<sequence length="323" mass="37314">MGCFKKHSFESKVWHTSEPNPRGEDLLQIKISFYLKQGYTDQIDSPIKYYGTFGSAYYTRNTNVPSRGQLLSKRIEYTQRFAEFLSRNEELVQEDEQRTVIEELFRVAQEDLLPSSSSVIYVDIFETVDCFCGSAADDAISLIEGLEKVDSCLKLVQEMPSCVICLENLIDGKQTIAKTQPAPPRTQEQRKSKRLLEVQSRSRTIAKKKPPPAIVKRKQPRARAEREIFRLPCSHHFHGDCIVSWLKIKHVFFFFFFFVNNPPVQFFDRYSQGQNRQTTPHVTKLPVATRFAVQGDLIHRGRVQRGVNFEQRQLSGKKSVLDV</sequence>
<evidence type="ECO:0000313" key="6">
    <source>
        <dbReference type="EMBL" id="KAK9935191.1"/>
    </source>
</evidence>
<organism evidence="6 7">
    <name type="scientific">Rubus argutus</name>
    <name type="common">Southern blackberry</name>
    <dbReference type="NCBI Taxonomy" id="59490"/>
    <lineage>
        <taxon>Eukaryota</taxon>
        <taxon>Viridiplantae</taxon>
        <taxon>Streptophyta</taxon>
        <taxon>Embryophyta</taxon>
        <taxon>Tracheophyta</taxon>
        <taxon>Spermatophyta</taxon>
        <taxon>Magnoliopsida</taxon>
        <taxon>eudicotyledons</taxon>
        <taxon>Gunneridae</taxon>
        <taxon>Pentapetalae</taxon>
        <taxon>rosids</taxon>
        <taxon>fabids</taxon>
        <taxon>Rosales</taxon>
        <taxon>Rosaceae</taxon>
        <taxon>Rosoideae</taxon>
        <taxon>Rosoideae incertae sedis</taxon>
        <taxon>Rubus</taxon>
    </lineage>
</organism>
<dbReference type="AlphaFoldDB" id="A0AAW1XE27"/>
<dbReference type="InterPro" id="IPR013083">
    <property type="entry name" value="Znf_RING/FYVE/PHD"/>
</dbReference>
<dbReference type="Gene3D" id="3.30.40.10">
    <property type="entry name" value="Zinc/RING finger domain, C3HC4 (zinc finger)"/>
    <property type="match status" value="1"/>
</dbReference>
<accession>A0AAW1XE27</accession>
<keyword evidence="7" id="KW-1185">Reference proteome</keyword>
<reference evidence="6 7" key="1">
    <citation type="journal article" date="2023" name="G3 (Bethesda)">
        <title>A chromosome-length genome assembly and annotation of blackberry (Rubus argutus, cv. 'Hillquist').</title>
        <authorList>
            <person name="Bruna T."/>
            <person name="Aryal R."/>
            <person name="Dudchenko O."/>
            <person name="Sargent D.J."/>
            <person name="Mead D."/>
            <person name="Buti M."/>
            <person name="Cavallini A."/>
            <person name="Hytonen T."/>
            <person name="Andres J."/>
            <person name="Pham M."/>
            <person name="Weisz D."/>
            <person name="Mascagni F."/>
            <person name="Usai G."/>
            <person name="Natali L."/>
            <person name="Bassil N."/>
            <person name="Fernandez G.E."/>
            <person name="Lomsadze A."/>
            <person name="Armour M."/>
            <person name="Olukolu B."/>
            <person name="Poorten T."/>
            <person name="Britton C."/>
            <person name="Davik J."/>
            <person name="Ashrafi H."/>
            <person name="Aiden E.L."/>
            <person name="Borodovsky M."/>
            <person name="Worthington M."/>
        </authorList>
    </citation>
    <scope>NUCLEOTIDE SEQUENCE [LARGE SCALE GENOMIC DNA]</scope>
    <source>
        <strain evidence="6">PI 553951</strain>
    </source>
</reference>
<comment type="catalytic activity">
    <reaction evidence="1">
        <text>S-ubiquitinyl-[E2 ubiquitin-conjugating enzyme]-L-cysteine + [acceptor protein]-L-lysine = [E2 ubiquitin-conjugating enzyme]-L-cysteine + N(6)-ubiquitinyl-[acceptor protein]-L-lysine.</text>
        <dbReference type="EC" id="2.3.2.27"/>
    </reaction>
</comment>
<dbReference type="GO" id="GO:0008270">
    <property type="term" value="F:zinc ion binding"/>
    <property type="evidence" value="ECO:0007669"/>
    <property type="project" value="UniProtKB-KW"/>
</dbReference>
<dbReference type="EMBL" id="JBEDUW010000004">
    <property type="protein sequence ID" value="KAK9935191.1"/>
    <property type="molecule type" value="Genomic_DNA"/>
</dbReference>
<comment type="caution">
    <text evidence="6">The sequence shown here is derived from an EMBL/GenBank/DDBJ whole genome shotgun (WGS) entry which is preliminary data.</text>
</comment>
<gene>
    <name evidence="6" type="ORF">M0R45_022302</name>
</gene>
<dbReference type="GO" id="GO:0016567">
    <property type="term" value="P:protein ubiquitination"/>
    <property type="evidence" value="ECO:0007669"/>
    <property type="project" value="TreeGrafter"/>
</dbReference>
<keyword evidence="3" id="KW-0479">Metal-binding</keyword>
<evidence type="ECO:0000256" key="4">
    <source>
        <dbReference type="ARBA" id="ARBA00022771"/>
    </source>
</evidence>
<dbReference type="Proteomes" id="UP001457282">
    <property type="component" value="Unassembled WGS sequence"/>
</dbReference>